<gene>
    <name evidence="1" type="ORF">H2198_003682</name>
</gene>
<sequence>MTTVHQSPAPEGSKPKYTIPRPRNLYNFTIALFVACGSLCYGYASSISAALIGQPSWYDYMGLVSGTAQSNRILGAINGVYAAGGAFGCIVNMYIAERFGRPRSIQIGCVVSIVGASIMTASVNIPMFIVSRFIMGAGIGILVTLVPLYQSEVSPPESRGLMVGLHGVLIGFSYSLTGFVTYGCYFASYGQFQWRFPLAVQLLPCTVLLVGSFFLPESPRWLIGKDRHDEAWNVTRRLHANQKKDPTHSYAHAEYNQMMAQIQFEKQHDAVGMLKQAKLAFSQRSFQKRLGLGFLVQFGNQCTGALVINNYNAQLFTGLGVTGSLPLLLLGFFNLTTVPGNLFNGLFIDRFGRRRFVLTGCIGIIVCLSCEAAMTAVFVENPANSSNRVGLGFGVFFIFAYVVFYSSCLDATMYLIPSEIFPMVIRGFGMSWSIMGQFIATVILLEAAPTAFQNIGYKFWIILICLTAIYGVLVYLFLPETKGMTLEDISILFGDPVELSFEQALHRETAGKDEDEASEIRHTGGALNEKTVDRPEHVEVKS</sequence>
<evidence type="ECO:0000313" key="1">
    <source>
        <dbReference type="EMBL" id="KAJ9658398.1"/>
    </source>
</evidence>
<keyword evidence="2" id="KW-1185">Reference proteome</keyword>
<evidence type="ECO:0000313" key="2">
    <source>
        <dbReference type="Proteomes" id="UP001172386"/>
    </source>
</evidence>
<dbReference type="Proteomes" id="UP001172386">
    <property type="component" value="Unassembled WGS sequence"/>
</dbReference>
<protein>
    <submittedName>
        <fullName evidence="1">Uncharacterized protein</fullName>
    </submittedName>
</protein>
<proteinExistence type="predicted"/>
<accession>A0ACC3AAW5</accession>
<reference evidence="1" key="1">
    <citation type="submission" date="2022-10" db="EMBL/GenBank/DDBJ databases">
        <title>Culturing micro-colonial fungi from biological soil crusts in the Mojave desert and describing Neophaeococcomyces mojavensis, and introducing the new genera and species Taxawa tesnikishii.</title>
        <authorList>
            <person name="Kurbessoian T."/>
            <person name="Stajich J.E."/>
        </authorList>
    </citation>
    <scope>NUCLEOTIDE SEQUENCE</scope>
    <source>
        <strain evidence="1">JES_112</strain>
    </source>
</reference>
<dbReference type="EMBL" id="JAPDRQ010000051">
    <property type="protein sequence ID" value="KAJ9658398.1"/>
    <property type="molecule type" value="Genomic_DNA"/>
</dbReference>
<organism evidence="1 2">
    <name type="scientific">Neophaeococcomyces mojaviensis</name>
    <dbReference type="NCBI Taxonomy" id="3383035"/>
    <lineage>
        <taxon>Eukaryota</taxon>
        <taxon>Fungi</taxon>
        <taxon>Dikarya</taxon>
        <taxon>Ascomycota</taxon>
        <taxon>Pezizomycotina</taxon>
        <taxon>Eurotiomycetes</taxon>
        <taxon>Chaetothyriomycetidae</taxon>
        <taxon>Chaetothyriales</taxon>
        <taxon>Chaetothyriales incertae sedis</taxon>
        <taxon>Neophaeococcomyces</taxon>
    </lineage>
</organism>
<comment type="caution">
    <text evidence="1">The sequence shown here is derived from an EMBL/GenBank/DDBJ whole genome shotgun (WGS) entry which is preliminary data.</text>
</comment>
<name>A0ACC3AAW5_9EURO</name>